<evidence type="ECO:0000313" key="4">
    <source>
        <dbReference type="EMBL" id="MFB9886444.1"/>
    </source>
</evidence>
<evidence type="ECO:0000313" key="5">
    <source>
        <dbReference type="Proteomes" id="UP001589628"/>
    </source>
</evidence>
<dbReference type="Pfam" id="PF04375">
    <property type="entry name" value="HemX"/>
    <property type="match status" value="1"/>
</dbReference>
<gene>
    <name evidence="4" type="ORF">ACFFLH_08485</name>
</gene>
<sequence length="430" mass="46833">MTEQNSTPDTPANQPQTDAPSNKKRKDKAAAAPAAQVNEPSRDTQLAKQTAQPAATAQEKISQPTEPPLAPSNKAAEPATKASKAPLVIAILLGAGALAFSGYTYWQLQQQQQLSSSQLSILEASLSSVQSSQQQQSQKLQENLQGQLGDIRQQQQKALTELAAAEQRIDTGLQQMRALTSTSRTDWQLAEIEYLLRLANQRILTEGTASGALALLQSADAILRELDDVSVYPVRKALAEDLAKLEAIPKLDVEGSFLRLAALNQQVDQLSLLPVTDQETIPTLLKEVAGEEAAASWGASLSEAWDKAWRKLNELVVVHKRDGEVQPLLSPQEHFYLQQNLHLMLEQAQLALLQGKQQAYDASLDKALEWIPRYFNQEQAATQALLQGLKELRQLQVAPQLPDISNSLNTLKAYLKAIHGPSSQQGGSAG</sequence>
<reference evidence="4 5" key="1">
    <citation type="submission" date="2024-09" db="EMBL/GenBank/DDBJ databases">
        <authorList>
            <person name="Sun Q."/>
            <person name="Mori K."/>
        </authorList>
    </citation>
    <scope>NUCLEOTIDE SEQUENCE [LARGE SCALE GENOMIC DNA]</scope>
    <source>
        <strain evidence="4 5">ATCC 51285</strain>
    </source>
</reference>
<dbReference type="Proteomes" id="UP001589628">
    <property type="component" value="Unassembled WGS sequence"/>
</dbReference>
<dbReference type="RefSeq" id="WP_051527473.1">
    <property type="nucleotide sequence ID" value="NZ_JBHLZN010000002.1"/>
</dbReference>
<keyword evidence="1" id="KW-0175">Coiled coil</keyword>
<feature type="compositionally biased region" description="Polar residues" evidence="2">
    <location>
        <begin position="1"/>
        <end position="20"/>
    </location>
</feature>
<organism evidence="4 5">
    <name type="scientific">Balneatrix alpica</name>
    <dbReference type="NCBI Taxonomy" id="75684"/>
    <lineage>
        <taxon>Bacteria</taxon>
        <taxon>Pseudomonadati</taxon>
        <taxon>Pseudomonadota</taxon>
        <taxon>Gammaproteobacteria</taxon>
        <taxon>Oceanospirillales</taxon>
        <taxon>Balneatrichaceae</taxon>
        <taxon>Balneatrix</taxon>
    </lineage>
</organism>
<dbReference type="PANTHER" id="PTHR38043:SF1">
    <property type="entry name" value="PROTEIN HEMX"/>
    <property type="match status" value="1"/>
</dbReference>
<feature type="compositionally biased region" description="Low complexity" evidence="2">
    <location>
        <begin position="44"/>
        <end position="58"/>
    </location>
</feature>
<proteinExistence type="predicted"/>
<dbReference type="PANTHER" id="PTHR38043">
    <property type="entry name" value="PROTEIN HEMX"/>
    <property type="match status" value="1"/>
</dbReference>
<feature type="coiled-coil region" evidence="1">
    <location>
        <begin position="137"/>
        <end position="168"/>
    </location>
</feature>
<evidence type="ECO:0000256" key="3">
    <source>
        <dbReference type="SAM" id="Phobius"/>
    </source>
</evidence>
<evidence type="ECO:0000256" key="2">
    <source>
        <dbReference type="SAM" id="MobiDB-lite"/>
    </source>
</evidence>
<protein>
    <submittedName>
        <fullName evidence="4">Uroporphyrinogen-III C-methyltransferase</fullName>
    </submittedName>
</protein>
<keyword evidence="3" id="KW-0472">Membrane</keyword>
<feature type="region of interest" description="Disordered" evidence="2">
    <location>
        <begin position="1"/>
        <end position="81"/>
    </location>
</feature>
<comment type="caution">
    <text evidence="4">The sequence shown here is derived from an EMBL/GenBank/DDBJ whole genome shotgun (WGS) entry which is preliminary data.</text>
</comment>
<name>A0ABV5ZD42_9GAMM</name>
<keyword evidence="5" id="KW-1185">Reference proteome</keyword>
<evidence type="ECO:0000256" key="1">
    <source>
        <dbReference type="SAM" id="Coils"/>
    </source>
</evidence>
<feature type="transmembrane region" description="Helical" evidence="3">
    <location>
        <begin position="87"/>
        <end position="106"/>
    </location>
</feature>
<keyword evidence="3" id="KW-0812">Transmembrane</keyword>
<dbReference type="EMBL" id="JBHLZN010000002">
    <property type="protein sequence ID" value="MFB9886444.1"/>
    <property type="molecule type" value="Genomic_DNA"/>
</dbReference>
<dbReference type="InterPro" id="IPR007470">
    <property type="entry name" value="HemX"/>
</dbReference>
<accession>A0ABV5ZD42</accession>
<keyword evidence="3" id="KW-1133">Transmembrane helix</keyword>